<reference evidence="3 4" key="1">
    <citation type="submission" date="2016-11" db="UniProtKB">
        <authorList>
            <consortium name="WormBaseParasite"/>
        </authorList>
    </citation>
    <scope>IDENTIFICATION</scope>
</reference>
<name>A0A1I8G4D1_9PLAT</name>
<organism evidence="2 4">
    <name type="scientific">Macrostomum lignano</name>
    <dbReference type="NCBI Taxonomy" id="282301"/>
    <lineage>
        <taxon>Eukaryota</taxon>
        <taxon>Metazoa</taxon>
        <taxon>Spiralia</taxon>
        <taxon>Lophotrochozoa</taxon>
        <taxon>Platyhelminthes</taxon>
        <taxon>Rhabditophora</taxon>
        <taxon>Macrostomorpha</taxon>
        <taxon>Macrostomida</taxon>
        <taxon>Macrostomidae</taxon>
        <taxon>Macrostomum</taxon>
    </lineage>
</organism>
<sequence length="164" mass="19355">RYVRERMRQHKRLSVRRALLFDAVASAQAVVEKKASPPTPPPRLRRAVQQQEALTTGQLRCEFCHCHRRQSETQTQRRRPTTSLHSTVNQQPQQHRLYTWVPGFGNIYPGPSKPWEAGICRQHQLQRQQQQQVQSTRQRIDANRVYFNERHLASRAAEWKETLV</sequence>
<evidence type="ECO:0000256" key="1">
    <source>
        <dbReference type="SAM" id="MobiDB-lite"/>
    </source>
</evidence>
<dbReference type="AlphaFoldDB" id="A0A1I8G4D1"/>
<accession>A0A1I8G4D1</accession>
<dbReference type="WBParaSite" id="maker-uti_cns_0000223-snap-gene-1.10-mRNA-1">
    <property type="protein sequence ID" value="maker-uti_cns_0000223-snap-gene-1.10-mRNA-1"/>
    <property type="gene ID" value="maker-uti_cns_0000223-snap-gene-1.10"/>
</dbReference>
<evidence type="ECO:0000313" key="3">
    <source>
        <dbReference type="WBParaSite" id="maker-uti_cns_0000223-snap-gene-1.10-mRNA-1"/>
    </source>
</evidence>
<dbReference type="WBParaSite" id="maker-uti_cns_0000716-snap-gene-0.6-mRNA-1">
    <property type="protein sequence ID" value="maker-uti_cns_0000716-snap-gene-0.6-mRNA-1"/>
    <property type="gene ID" value="maker-uti_cns_0000716-snap-gene-0.6"/>
</dbReference>
<protein>
    <submittedName>
        <fullName evidence="3 4">Uncharacterized protein</fullName>
    </submittedName>
</protein>
<evidence type="ECO:0000313" key="4">
    <source>
        <dbReference type="WBParaSite" id="maker-uti_cns_0000716-snap-gene-0.6-mRNA-1"/>
    </source>
</evidence>
<feature type="region of interest" description="Disordered" evidence="1">
    <location>
        <begin position="70"/>
        <end position="91"/>
    </location>
</feature>
<dbReference type="Proteomes" id="UP000095280">
    <property type="component" value="Unplaced"/>
</dbReference>
<dbReference type="WBParaSite" id="maker-uti_cns_0002336-snap-gene-0.5-mRNA-1">
    <property type="protein sequence ID" value="maker-uti_cns_0002336-snap-gene-0.5-mRNA-1"/>
    <property type="gene ID" value="maker-uti_cns_0002336-snap-gene-0.5"/>
</dbReference>
<evidence type="ECO:0000313" key="2">
    <source>
        <dbReference type="Proteomes" id="UP000095280"/>
    </source>
</evidence>
<proteinExistence type="predicted"/>
<keyword evidence="2" id="KW-1185">Reference proteome</keyword>